<dbReference type="Gene3D" id="3.20.20.370">
    <property type="entry name" value="Glycoside hydrolase/deacetylase"/>
    <property type="match status" value="1"/>
</dbReference>
<dbReference type="SUPFAM" id="SSF88713">
    <property type="entry name" value="Glycoside hydrolase/deacetylase"/>
    <property type="match status" value="1"/>
</dbReference>
<protein>
    <recommendedName>
        <fullName evidence="4">Polysaccharide deacetylase</fullName>
    </recommendedName>
</protein>
<dbReference type="STRING" id="1123024.GCA_000423625_03424"/>
<name>A0A511D5P3_9PSEU</name>
<dbReference type="RefSeq" id="WP_245585677.1">
    <property type="nucleotide sequence ID" value="NZ_AUII01000018.1"/>
</dbReference>
<dbReference type="InterPro" id="IPR052740">
    <property type="entry name" value="CE4"/>
</dbReference>
<sequence length="364" mass="39848">MLLALAMLIGQWWPSEPDAGPDARPPERVETPAEPAQDRVANWMRPLAPGERPPQFVLFSFDGVGSHQHWQQVLDVAARSGAHITGFLSGTYLLENDQRNRYRGPGHAAGKSSIGFGGSAAEVATLIDDVNTALARGHEIGTHYNGHFCRGAEPSADRWSTAMWNDELDQFFEFIDSARNQGLTLDPATVRGGRTPCLEGNWDEAFPAMTAHGLTYDSSRTSNGIAWPTDHGGIREFWMPLVRVPALGKKVILMDYNLWFALNGARNEPTRAAEFTAAVLDAYRAAHAAAYNQNRAPLVIGNHFNDWSGGAFTPAVMQFMGEVCTRPETVCATYSEVSAWMDLQDPAVLAELRRRPNAQVGADA</sequence>
<dbReference type="InterPro" id="IPR011330">
    <property type="entry name" value="Glyco_hydro/deAcase_b/a-brl"/>
</dbReference>
<evidence type="ECO:0000313" key="2">
    <source>
        <dbReference type="EMBL" id="GEL20111.1"/>
    </source>
</evidence>
<keyword evidence="3" id="KW-1185">Reference proteome</keyword>
<gene>
    <name evidence="2" type="ORF">PA7_39480</name>
</gene>
<feature type="region of interest" description="Disordered" evidence="1">
    <location>
        <begin position="15"/>
        <end position="34"/>
    </location>
</feature>
<reference evidence="2 3" key="1">
    <citation type="submission" date="2019-07" db="EMBL/GenBank/DDBJ databases">
        <title>Whole genome shotgun sequence of Pseudonocardia asaccharolytica NBRC 16224.</title>
        <authorList>
            <person name="Hosoyama A."/>
            <person name="Uohara A."/>
            <person name="Ohji S."/>
            <person name="Ichikawa N."/>
        </authorList>
    </citation>
    <scope>NUCLEOTIDE SEQUENCE [LARGE SCALE GENOMIC DNA]</scope>
    <source>
        <strain evidence="2 3">NBRC 16224</strain>
    </source>
</reference>
<proteinExistence type="predicted"/>
<evidence type="ECO:0000313" key="3">
    <source>
        <dbReference type="Proteomes" id="UP000321328"/>
    </source>
</evidence>
<dbReference type="PANTHER" id="PTHR45985:SF3">
    <property type="entry name" value="CHITIN DEACETYLASE-LIKE 4"/>
    <property type="match status" value="1"/>
</dbReference>
<accession>A0A511D5P3</accession>
<dbReference type="Proteomes" id="UP000321328">
    <property type="component" value="Unassembled WGS sequence"/>
</dbReference>
<organism evidence="2 3">
    <name type="scientific">Pseudonocardia asaccharolytica DSM 44247 = NBRC 16224</name>
    <dbReference type="NCBI Taxonomy" id="1123024"/>
    <lineage>
        <taxon>Bacteria</taxon>
        <taxon>Bacillati</taxon>
        <taxon>Actinomycetota</taxon>
        <taxon>Actinomycetes</taxon>
        <taxon>Pseudonocardiales</taxon>
        <taxon>Pseudonocardiaceae</taxon>
        <taxon>Pseudonocardia</taxon>
    </lineage>
</organism>
<evidence type="ECO:0000256" key="1">
    <source>
        <dbReference type="SAM" id="MobiDB-lite"/>
    </source>
</evidence>
<dbReference type="GO" id="GO:0005975">
    <property type="term" value="P:carbohydrate metabolic process"/>
    <property type="evidence" value="ECO:0007669"/>
    <property type="project" value="InterPro"/>
</dbReference>
<comment type="caution">
    <text evidence="2">The sequence shown here is derived from an EMBL/GenBank/DDBJ whole genome shotgun (WGS) entry which is preliminary data.</text>
</comment>
<evidence type="ECO:0008006" key="4">
    <source>
        <dbReference type="Google" id="ProtNLM"/>
    </source>
</evidence>
<dbReference type="AlphaFoldDB" id="A0A511D5P3"/>
<dbReference type="PANTHER" id="PTHR45985">
    <property type="match status" value="1"/>
</dbReference>
<dbReference type="EMBL" id="BJVI01000057">
    <property type="protein sequence ID" value="GEL20111.1"/>
    <property type="molecule type" value="Genomic_DNA"/>
</dbReference>